<proteinExistence type="predicted"/>
<comment type="caution">
    <text evidence="1">The sequence shown here is derived from an EMBL/GenBank/DDBJ whole genome shotgun (WGS) entry which is preliminary data.</text>
</comment>
<keyword evidence="2" id="KW-1185">Reference proteome</keyword>
<dbReference type="Proteomes" id="UP001055072">
    <property type="component" value="Unassembled WGS sequence"/>
</dbReference>
<gene>
    <name evidence="1" type="ORF">BDY19DRAFT_893862</name>
</gene>
<evidence type="ECO:0000313" key="1">
    <source>
        <dbReference type="EMBL" id="KAI0086921.1"/>
    </source>
</evidence>
<accession>A0ACB8TYE0</accession>
<dbReference type="EMBL" id="MU274920">
    <property type="protein sequence ID" value="KAI0086921.1"/>
    <property type="molecule type" value="Genomic_DNA"/>
</dbReference>
<sequence length="241" mass="27181">MPSQLWKIPLLLASARLYQQSTTPPNKPAAASEKLKYGSTTPDFMSTMTARRIAKSTVSLMWVYSLVESAVIIAHNHPTPYTRKILSLLVRKEYSAANVRITPLFLAGCALLFSGCALRVACYRELGRFFTWDLSIKPDQKLITTGPYSVVRHPAYTGNCLIALGLVLAQVSGGSWFTECGGYGSPWTRAFAAVWLGWHLSKPYLLGKRVTVEDEVLRREFGERWDEYAKRTPYRLFPFVY</sequence>
<organism evidence="1 2">
    <name type="scientific">Irpex rosettiformis</name>
    <dbReference type="NCBI Taxonomy" id="378272"/>
    <lineage>
        <taxon>Eukaryota</taxon>
        <taxon>Fungi</taxon>
        <taxon>Dikarya</taxon>
        <taxon>Basidiomycota</taxon>
        <taxon>Agaricomycotina</taxon>
        <taxon>Agaricomycetes</taxon>
        <taxon>Polyporales</taxon>
        <taxon>Irpicaceae</taxon>
        <taxon>Irpex</taxon>
    </lineage>
</organism>
<protein>
    <submittedName>
        <fullName evidence="1">ICMT-domain-containing protein</fullName>
    </submittedName>
</protein>
<name>A0ACB8TYE0_9APHY</name>
<evidence type="ECO:0000313" key="2">
    <source>
        <dbReference type="Proteomes" id="UP001055072"/>
    </source>
</evidence>
<reference evidence="1" key="1">
    <citation type="journal article" date="2021" name="Environ. Microbiol.">
        <title>Gene family expansions and transcriptome signatures uncover fungal adaptations to wood decay.</title>
        <authorList>
            <person name="Hage H."/>
            <person name="Miyauchi S."/>
            <person name="Viragh M."/>
            <person name="Drula E."/>
            <person name="Min B."/>
            <person name="Chaduli D."/>
            <person name="Navarro D."/>
            <person name="Favel A."/>
            <person name="Norest M."/>
            <person name="Lesage-Meessen L."/>
            <person name="Balint B."/>
            <person name="Merenyi Z."/>
            <person name="de Eugenio L."/>
            <person name="Morin E."/>
            <person name="Martinez A.T."/>
            <person name="Baldrian P."/>
            <person name="Stursova M."/>
            <person name="Martinez M.J."/>
            <person name="Novotny C."/>
            <person name="Magnuson J.K."/>
            <person name="Spatafora J.W."/>
            <person name="Maurice S."/>
            <person name="Pangilinan J."/>
            <person name="Andreopoulos W."/>
            <person name="LaButti K."/>
            <person name="Hundley H."/>
            <person name="Na H."/>
            <person name="Kuo A."/>
            <person name="Barry K."/>
            <person name="Lipzen A."/>
            <person name="Henrissat B."/>
            <person name="Riley R."/>
            <person name="Ahrendt S."/>
            <person name="Nagy L.G."/>
            <person name="Grigoriev I.V."/>
            <person name="Martin F."/>
            <person name="Rosso M.N."/>
        </authorList>
    </citation>
    <scope>NUCLEOTIDE SEQUENCE</scope>
    <source>
        <strain evidence="1">CBS 384.51</strain>
    </source>
</reference>